<dbReference type="RefSeq" id="WP_058258053.1">
    <property type="nucleotide sequence ID" value="NZ_LN879430.1"/>
</dbReference>
<protein>
    <recommendedName>
        <fullName evidence="5">ATP-binding protein</fullName>
    </recommendedName>
</protein>
<dbReference type="PANTHER" id="PTHR33295:SF7">
    <property type="entry name" value="ATPASE"/>
    <property type="match status" value="1"/>
</dbReference>
<dbReference type="Gene3D" id="3.40.50.300">
    <property type="entry name" value="P-loop containing nucleotide triphosphate hydrolases"/>
    <property type="match status" value="1"/>
</dbReference>
<dbReference type="Pfam" id="PF13635">
    <property type="entry name" value="DUF4143"/>
    <property type="match status" value="1"/>
</dbReference>
<dbReference type="KEGG" id="hsd:SD1D_1162"/>
<reference evidence="4" key="1">
    <citation type="submission" date="2015-09" db="EMBL/GenBank/DDBJ databases">
        <authorList>
            <person name="Wibberg D."/>
        </authorList>
    </citation>
    <scope>NUCLEOTIDE SEQUENCE [LARGE SCALE GENOMIC DNA]</scope>
    <source>
        <strain evidence="4">SD1D</strain>
    </source>
</reference>
<gene>
    <name evidence="3" type="ORF">SD1D_1162</name>
</gene>
<dbReference type="AlphaFoldDB" id="A0A0K8J5V3"/>
<organism evidence="3 4">
    <name type="scientific">Herbinix luporum</name>
    <dbReference type="NCBI Taxonomy" id="1679721"/>
    <lineage>
        <taxon>Bacteria</taxon>
        <taxon>Bacillati</taxon>
        <taxon>Bacillota</taxon>
        <taxon>Clostridia</taxon>
        <taxon>Lachnospirales</taxon>
        <taxon>Lachnospiraceae</taxon>
        <taxon>Herbinix</taxon>
    </lineage>
</organism>
<name>A0A0K8J5V3_9FIRM</name>
<evidence type="ECO:0008006" key="5">
    <source>
        <dbReference type="Google" id="ProtNLM"/>
    </source>
</evidence>
<dbReference type="Proteomes" id="UP000196053">
    <property type="component" value="Chromosome I"/>
</dbReference>
<evidence type="ECO:0000259" key="1">
    <source>
        <dbReference type="Pfam" id="PF13173"/>
    </source>
</evidence>
<dbReference type="EMBL" id="LN879430">
    <property type="protein sequence ID" value="CUH92708.1"/>
    <property type="molecule type" value="Genomic_DNA"/>
</dbReference>
<sequence length="433" mass="50186">MKRIYIEQLIKWNQTEDIRPVMLTGAKGVGKTYLAYDFAKAFFKNILYLNFEHDPKAVDLFSDKDPGKLSKRLSEHFYLTALDSDDNFNEDRLLILDEISYCPAALHILSSLQQEGAFPRIIAISSSPLKKEELKPYYHIPIYPMQFSEFLTAIGSEWYIETIIAHYNSNKKIPDIVHKELLNLHNLYLQIGGMPSIINEYLNFNNISNIPEQHSHLMGTYRHYLSLLSSDSESLKMNQVLDCLPLQLLKSNKKFQYNLIRKGTTHAMYKEAIQSLSNQNYIIPCYKMTTKDLSNIDKILEEDRLNVNEITSFKLYLSDAGLLHSLLLKEIKTTFNKVARKALLENYIATTLKVNGYPIFFWESESTAKIDFLLSNKGEIIPLEIFCDTNTRSKSISVLKQKIDFPYSIKISERNFEYSNNVKYVPYYAAFCI</sequence>
<proteinExistence type="predicted"/>
<dbReference type="OrthoDB" id="9801806at2"/>
<dbReference type="Pfam" id="PF13173">
    <property type="entry name" value="AAA_14"/>
    <property type="match status" value="1"/>
</dbReference>
<keyword evidence="4" id="KW-1185">Reference proteome</keyword>
<dbReference type="InterPro" id="IPR041682">
    <property type="entry name" value="AAA_14"/>
</dbReference>
<feature type="domain" description="AAA" evidence="1">
    <location>
        <begin position="19"/>
        <end position="151"/>
    </location>
</feature>
<feature type="domain" description="DUF4143" evidence="2">
    <location>
        <begin position="232"/>
        <end position="385"/>
    </location>
</feature>
<accession>A0A0K8J5V3</accession>
<dbReference type="InterPro" id="IPR027417">
    <property type="entry name" value="P-loop_NTPase"/>
</dbReference>
<evidence type="ECO:0000313" key="4">
    <source>
        <dbReference type="Proteomes" id="UP000196053"/>
    </source>
</evidence>
<evidence type="ECO:0000259" key="2">
    <source>
        <dbReference type="Pfam" id="PF13635"/>
    </source>
</evidence>
<dbReference type="InterPro" id="IPR025420">
    <property type="entry name" value="DUF4143"/>
</dbReference>
<dbReference type="PANTHER" id="PTHR33295">
    <property type="entry name" value="ATPASE"/>
    <property type="match status" value="1"/>
</dbReference>
<evidence type="ECO:0000313" key="3">
    <source>
        <dbReference type="EMBL" id="CUH92708.1"/>
    </source>
</evidence>
<dbReference type="SUPFAM" id="SSF52540">
    <property type="entry name" value="P-loop containing nucleoside triphosphate hydrolases"/>
    <property type="match status" value="1"/>
</dbReference>